<accession>A0A1D9G904</accession>
<name>A0A1D9G904_MOOP1</name>
<gene>
    <name evidence="2" type="ORF">BJP36_33315</name>
</gene>
<dbReference type="CDD" id="cd04301">
    <property type="entry name" value="NAT_SF"/>
    <property type="match status" value="1"/>
</dbReference>
<evidence type="ECO:0000313" key="3">
    <source>
        <dbReference type="Proteomes" id="UP000176944"/>
    </source>
</evidence>
<dbReference type="EMBL" id="CP017708">
    <property type="protein sequence ID" value="AOY84083.1"/>
    <property type="molecule type" value="Genomic_DNA"/>
</dbReference>
<protein>
    <submittedName>
        <fullName evidence="2">GNAT family N-acetyltransferase</fullName>
    </submittedName>
</protein>
<proteinExistence type="predicted"/>
<dbReference type="Proteomes" id="UP000176944">
    <property type="component" value="Chromosome"/>
</dbReference>
<dbReference type="Pfam" id="PF00583">
    <property type="entry name" value="Acetyltransf_1"/>
    <property type="match status" value="1"/>
</dbReference>
<feature type="domain" description="N-acetyltransferase" evidence="1">
    <location>
        <begin position="1"/>
        <end position="150"/>
    </location>
</feature>
<dbReference type="PROSITE" id="PS51186">
    <property type="entry name" value="GNAT"/>
    <property type="match status" value="1"/>
</dbReference>
<dbReference type="AlphaFoldDB" id="A0A1D9G904"/>
<evidence type="ECO:0000259" key="1">
    <source>
        <dbReference type="PROSITE" id="PS51186"/>
    </source>
</evidence>
<dbReference type="InterPro" id="IPR016181">
    <property type="entry name" value="Acyl_CoA_acyltransferase"/>
</dbReference>
<dbReference type="SUPFAM" id="SSF55729">
    <property type="entry name" value="Acyl-CoA N-acyltransferases (Nat)"/>
    <property type="match status" value="2"/>
</dbReference>
<evidence type="ECO:0000313" key="2">
    <source>
        <dbReference type="EMBL" id="AOY84083.1"/>
    </source>
</evidence>
<reference evidence="3" key="1">
    <citation type="submission" date="2016-10" db="EMBL/GenBank/DDBJ databases">
        <title>Comparative genomics uncovers the prolific and rare metabolic potential of the cyanobacterial genus Moorea.</title>
        <authorList>
            <person name="Leao T."/>
            <person name="Castelao G."/>
            <person name="Korobeynikov A."/>
            <person name="Monroe E.A."/>
            <person name="Podell S."/>
            <person name="Glukhov E."/>
            <person name="Allen E."/>
            <person name="Gerwick W.H."/>
            <person name="Gerwick L."/>
        </authorList>
    </citation>
    <scope>NUCLEOTIDE SEQUENCE [LARGE SCALE GENOMIC DNA]</scope>
    <source>
        <strain evidence="3">JHB</strain>
    </source>
</reference>
<dbReference type="InterPro" id="IPR000182">
    <property type="entry name" value="GNAT_dom"/>
</dbReference>
<sequence>MYELNRINKFGQAFFYQSLTFPLFRSKLRTVESEEYIVAIGASYLNKPVGLALAEISKNCYLAEVLSLFVKPNYRGQGIGTALLNRIEKVLSLRGCQEVELIYTTGRSGIFKLESLLRKCNWSPPESRRLICQSTTDKIAKAPWMQLSMSSSYQIFPWIEITQAERRTIEEQQQQHPWIDPDLVPWKYEKELEPLNSLGLRYRGQVVGWVITHRIAPDTIRYSSMFVRKDLQKRARGMTLVVNAIKLQTQVNIPKGVFSVQITNTAMSNFVKKHMSPYLTSFEESRGSFKTLRKPWI</sequence>
<organism evidence="2 3">
    <name type="scientific">Moorena producens (strain JHB)</name>
    <dbReference type="NCBI Taxonomy" id="1454205"/>
    <lineage>
        <taxon>Bacteria</taxon>
        <taxon>Bacillati</taxon>
        <taxon>Cyanobacteriota</taxon>
        <taxon>Cyanophyceae</taxon>
        <taxon>Coleofasciculales</taxon>
        <taxon>Coleofasciculaceae</taxon>
        <taxon>Moorena</taxon>
    </lineage>
</organism>
<dbReference type="Gene3D" id="3.40.630.30">
    <property type="match status" value="1"/>
</dbReference>
<dbReference type="GO" id="GO:0016747">
    <property type="term" value="F:acyltransferase activity, transferring groups other than amino-acyl groups"/>
    <property type="evidence" value="ECO:0007669"/>
    <property type="project" value="InterPro"/>
</dbReference>